<name>A0ACB0LXC7_TRIPR</name>
<proteinExistence type="predicted"/>
<sequence length="489" mass="54936">MASLEPSPSTTTTNNQQDLPLKQIPGTYGLPFIGPIFDRHDYFYNQGKDKFFSTRIQKYNSTIFRTNMPPGPFISSNPRVIALLDAASFPILFDNKKVEKYNVLDGTFMPSTNFTGGYRVCAYLDTTEPSHALIKGFYLNTLLSRKDTFVPLFRTILSDAFNVIEDELASKNGKADFNSVVSDASFNFMFRLFCDNKDPSETILGSQGPKMFDTWLLFQLAPLATLGPPKIFNYLEDLLLRTIPFPACLARSSYKKLYETFSSSAVTLLNEAEKAGLKRSEACHNIVFTAGFNAYGGLKNQFPILFKWVGLSGLSLHKELANEIRTVVKQEGGVTIQSLEKMSLVKSVVYEAMRIEPAVPYQYAKAREDLIVKSHDASFEIKKGEMIFGYQPFATKDPRVFDDAEVFVPNRFIGEGEKLLKYVLWSNGKEIEEPSIDNKQCPGKNLVVLLCRLFLVEFFLHYDTFGFESKNNAFGAAVTITSLTKASTV</sequence>
<evidence type="ECO:0000313" key="1">
    <source>
        <dbReference type="EMBL" id="CAJ2674239.1"/>
    </source>
</evidence>
<keyword evidence="2" id="KW-1185">Reference proteome</keyword>
<evidence type="ECO:0000313" key="2">
    <source>
        <dbReference type="Proteomes" id="UP001177021"/>
    </source>
</evidence>
<dbReference type="Proteomes" id="UP001177021">
    <property type="component" value="Unassembled WGS sequence"/>
</dbReference>
<reference evidence="1" key="1">
    <citation type="submission" date="2023-10" db="EMBL/GenBank/DDBJ databases">
        <authorList>
            <person name="Rodriguez Cubillos JULIANA M."/>
            <person name="De Vega J."/>
        </authorList>
    </citation>
    <scope>NUCLEOTIDE SEQUENCE</scope>
</reference>
<accession>A0ACB0LXC7</accession>
<dbReference type="EMBL" id="CASHSV030000716">
    <property type="protein sequence ID" value="CAJ2674239.1"/>
    <property type="molecule type" value="Genomic_DNA"/>
</dbReference>
<organism evidence="1 2">
    <name type="scientific">Trifolium pratense</name>
    <name type="common">Red clover</name>
    <dbReference type="NCBI Taxonomy" id="57577"/>
    <lineage>
        <taxon>Eukaryota</taxon>
        <taxon>Viridiplantae</taxon>
        <taxon>Streptophyta</taxon>
        <taxon>Embryophyta</taxon>
        <taxon>Tracheophyta</taxon>
        <taxon>Spermatophyta</taxon>
        <taxon>Magnoliopsida</taxon>
        <taxon>eudicotyledons</taxon>
        <taxon>Gunneridae</taxon>
        <taxon>Pentapetalae</taxon>
        <taxon>rosids</taxon>
        <taxon>fabids</taxon>
        <taxon>Fabales</taxon>
        <taxon>Fabaceae</taxon>
        <taxon>Papilionoideae</taxon>
        <taxon>50 kb inversion clade</taxon>
        <taxon>NPAAA clade</taxon>
        <taxon>Hologalegina</taxon>
        <taxon>IRL clade</taxon>
        <taxon>Trifolieae</taxon>
        <taxon>Trifolium</taxon>
    </lineage>
</organism>
<protein>
    <submittedName>
        <fullName evidence="1">Uncharacterized protein</fullName>
    </submittedName>
</protein>
<comment type="caution">
    <text evidence="1">The sequence shown here is derived from an EMBL/GenBank/DDBJ whole genome shotgun (WGS) entry which is preliminary data.</text>
</comment>
<gene>
    <name evidence="1" type="ORF">MILVUS5_LOCUS37529</name>
</gene>